<proteinExistence type="predicted"/>
<evidence type="ECO:0000313" key="2">
    <source>
        <dbReference type="Proteomes" id="UP000299102"/>
    </source>
</evidence>
<dbReference type="EMBL" id="BGZK01000242">
    <property type="protein sequence ID" value="GBP31163.1"/>
    <property type="molecule type" value="Genomic_DNA"/>
</dbReference>
<protein>
    <submittedName>
        <fullName evidence="1">Uncharacterized protein</fullName>
    </submittedName>
</protein>
<sequence>MINEQHLKRIRDKGSCASRRRCAMWSECAAAVQLQSCRGALGAGPARRGQVSAPGLPAAERFPRARRSFVDRIQIELCGRAQHSPGRAAPAALVHRVARTRRASM</sequence>
<reference evidence="1 2" key="1">
    <citation type="journal article" date="2019" name="Commun. Biol.">
        <title>The bagworm genome reveals a unique fibroin gene that provides high tensile strength.</title>
        <authorList>
            <person name="Kono N."/>
            <person name="Nakamura H."/>
            <person name="Ohtoshi R."/>
            <person name="Tomita M."/>
            <person name="Numata K."/>
            <person name="Arakawa K."/>
        </authorList>
    </citation>
    <scope>NUCLEOTIDE SEQUENCE [LARGE SCALE GENOMIC DNA]</scope>
</reference>
<accession>A0A4C1UXD2</accession>
<name>A0A4C1UXD2_EUMVA</name>
<organism evidence="1 2">
    <name type="scientific">Eumeta variegata</name>
    <name type="common">Bagworm moth</name>
    <name type="synonym">Eumeta japonica</name>
    <dbReference type="NCBI Taxonomy" id="151549"/>
    <lineage>
        <taxon>Eukaryota</taxon>
        <taxon>Metazoa</taxon>
        <taxon>Ecdysozoa</taxon>
        <taxon>Arthropoda</taxon>
        <taxon>Hexapoda</taxon>
        <taxon>Insecta</taxon>
        <taxon>Pterygota</taxon>
        <taxon>Neoptera</taxon>
        <taxon>Endopterygota</taxon>
        <taxon>Lepidoptera</taxon>
        <taxon>Glossata</taxon>
        <taxon>Ditrysia</taxon>
        <taxon>Tineoidea</taxon>
        <taxon>Psychidae</taxon>
        <taxon>Oiketicinae</taxon>
        <taxon>Eumeta</taxon>
    </lineage>
</organism>
<evidence type="ECO:0000313" key="1">
    <source>
        <dbReference type="EMBL" id="GBP31163.1"/>
    </source>
</evidence>
<gene>
    <name evidence="1" type="ORF">EVAR_21601_1</name>
</gene>
<dbReference type="AlphaFoldDB" id="A0A4C1UXD2"/>
<comment type="caution">
    <text evidence="1">The sequence shown here is derived from an EMBL/GenBank/DDBJ whole genome shotgun (WGS) entry which is preliminary data.</text>
</comment>
<keyword evidence="2" id="KW-1185">Reference proteome</keyword>
<dbReference type="Proteomes" id="UP000299102">
    <property type="component" value="Unassembled WGS sequence"/>
</dbReference>